<dbReference type="Pfam" id="PF00085">
    <property type="entry name" value="Thioredoxin"/>
    <property type="match status" value="1"/>
</dbReference>
<dbReference type="HOGENOM" id="CLU_090389_10_2_1"/>
<dbReference type="KEGG" id="cre:CHLRE_09g391900v5"/>
<dbReference type="InterPro" id="IPR017937">
    <property type="entry name" value="Thioredoxin_CS"/>
</dbReference>
<evidence type="ECO:0000313" key="3">
    <source>
        <dbReference type="Proteomes" id="UP000006906"/>
    </source>
</evidence>
<evidence type="ECO:0000313" key="2">
    <source>
        <dbReference type="EMBL" id="PNW78569.1"/>
    </source>
</evidence>
<dbReference type="EMBL" id="CM008970">
    <property type="protein sequence ID" value="PNW78569.1"/>
    <property type="molecule type" value="Genomic_DNA"/>
</dbReference>
<keyword evidence="3" id="KW-1185">Reference proteome</keyword>
<dbReference type="CDD" id="cd02947">
    <property type="entry name" value="TRX_family"/>
    <property type="match status" value="1"/>
</dbReference>
<dbReference type="InterPro" id="IPR036249">
    <property type="entry name" value="Thioredoxin-like_sf"/>
</dbReference>
<dbReference type="STRING" id="3055.A8IZR5"/>
<evidence type="ECO:0000256" key="1">
    <source>
        <dbReference type="ARBA" id="ARBA00023157"/>
    </source>
</evidence>
<gene>
    <name evidence="2" type="ORF">CHLRE_09g391900v5</name>
</gene>
<dbReference type="SMR" id="A8IZR5"/>
<dbReference type="SUPFAM" id="SSF52833">
    <property type="entry name" value="Thioredoxin-like"/>
    <property type="match status" value="1"/>
</dbReference>
<dbReference type="InParanoid" id="A8IZR5"/>
<dbReference type="PROSITE" id="PS00194">
    <property type="entry name" value="THIOREDOXIN_1"/>
    <property type="match status" value="1"/>
</dbReference>
<sequence length="113" mass="11844">MGGSVIVIDSKAAWDAQLAKGKEEHKPIVVDFTATWCGPCKMIAPLFETLSNDYAGKVIFLKVDVDAVAAVAEAAGITAMPTFHVYKDGVKADDLVGASQDKLKALVAKHAAA</sequence>
<dbReference type="FunFam" id="3.40.30.10:FF:000245">
    <property type="entry name" value="Thioredoxin"/>
    <property type="match status" value="1"/>
</dbReference>
<dbReference type="PROSITE" id="PS51352">
    <property type="entry name" value="THIOREDOXIN_2"/>
    <property type="match status" value="1"/>
</dbReference>
<dbReference type="Gramene" id="PNW78569">
    <property type="protein sequence ID" value="PNW78569"/>
    <property type="gene ID" value="CHLRE_09g391900v5"/>
</dbReference>
<dbReference type="FunCoup" id="A8IZR5">
    <property type="interactions" value="1640"/>
</dbReference>
<accession>A8IZR5</accession>
<organism evidence="2 3">
    <name type="scientific">Chlamydomonas reinhardtii</name>
    <name type="common">Chlamydomonas smithii</name>
    <dbReference type="NCBI Taxonomy" id="3055"/>
    <lineage>
        <taxon>Eukaryota</taxon>
        <taxon>Viridiplantae</taxon>
        <taxon>Chlorophyta</taxon>
        <taxon>core chlorophytes</taxon>
        <taxon>Chlorophyceae</taxon>
        <taxon>CS clade</taxon>
        <taxon>Chlamydomonadales</taxon>
        <taxon>Chlamydomonadaceae</taxon>
        <taxon>Chlamydomonas</taxon>
    </lineage>
</organism>
<dbReference type="PRINTS" id="PR00421">
    <property type="entry name" value="THIOREDOXIN"/>
</dbReference>
<name>A8IZR5_CHLRE</name>
<keyword evidence="1" id="KW-1015">Disulfide bond</keyword>
<protein>
    <submittedName>
        <fullName evidence="2">Uncharacterized protein</fullName>
    </submittedName>
</protein>
<dbReference type="Proteomes" id="UP000006906">
    <property type="component" value="Chromosome 9"/>
</dbReference>
<dbReference type="InterPro" id="IPR013766">
    <property type="entry name" value="Thioredoxin_domain"/>
</dbReference>
<dbReference type="AlphaFoldDB" id="A8IZR5"/>
<proteinExistence type="predicted"/>
<dbReference type="Gene3D" id="3.40.30.10">
    <property type="entry name" value="Glutaredoxin"/>
    <property type="match status" value="1"/>
</dbReference>
<reference evidence="2 3" key="1">
    <citation type="journal article" date="2007" name="Science">
        <title>The Chlamydomonas genome reveals the evolution of key animal and plant functions.</title>
        <authorList>
            <person name="Merchant S.S."/>
            <person name="Prochnik S.E."/>
            <person name="Vallon O."/>
            <person name="Harris E.H."/>
            <person name="Karpowicz S.J."/>
            <person name="Witman G.B."/>
            <person name="Terry A."/>
            <person name="Salamov A."/>
            <person name="Fritz-Laylin L.K."/>
            <person name="Marechal-Drouard L."/>
            <person name="Marshall W.F."/>
            <person name="Qu L.H."/>
            <person name="Nelson D.R."/>
            <person name="Sanderfoot A.A."/>
            <person name="Spalding M.H."/>
            <person name="Kapitonov V.V."/>
            <person name="Ren Q."/>
            <person name="Ferris P."/>
            <person name="Lindquist E."/>
            <person name="Shapiro H."/>
            <person name="Lucas S.M."/>
            <person name="Grimwood J."/>
            <person name="Schmutz J."/>
            <person name="Cardol P."/>
            <person name="Cerutti H."/>
            <person name="Chanfreau G."/>
            <person name="Chen C.L."/>
            <person name="Cognat V."/>
            <person name="Croft M.T."/>
            <person name="Dent R."/>
            <person name="Dutcher S."/>
            <person name="Fernandez E."/>
            <person name="Fukuzawa H."/>
            <person name="Gonzalez-Ballester D."/>
            <person name="Gonzalez-Halphen D."/>
            <person name="Hallmann A."/>
            <person name="Hanikenne M."/>
            <person name="Hippler M."/>
            <person name="Inwood W."/>
            <person name="Jabbari K."/>
            <person name="Kalanon M."/>
            <person name="Kuras R."/>
            <person name="Lefebvre P.A."/>
            <person name="Lemaire S.D."/>
            <person name="Lobanov A.V."/>
            <person name="Lohr M."/>
            <person name="Manuell A."/>
            <person name="Meier I."/>
            <person name="Mets L."/>
            <person name="Mittag M."/>
            <person name="Mittelmeier T."/>
            <person name="Moroney J.V."/>
            <person name="Moseley J."/>
            <person name="Napoli C."/>
            <person name="Nedelcu A.M."/>
            <person name="Niyogi K."/>
            <person name="Novoselov S.V."/>
            <person name="Paulsen I.T."/>
            <person name="Pazour G."/>
            <person name="Purton S."/>
            <person name="Ral J.P."/>
            <person name="Riano-Pachon D.M."/>
            <person name="Riekhof W."/>
            <person name="Rymarquis L."/>
            <person name="Schroda M."/>
            <person name="Stern D."/>
            <person name="Umen J."/>
            <person name="Willows R."/>
            <person name="Wilson N."/>
            <person name="Zimmer S.L."/>
            <person name="Allmer J."/>
            <person name="Balk J."/>
            <person name="Bisova K."/>
            <person name="Chen C.J."/>
            <person name="Elias M."/>
            <person name="Gendler K."/>
            <person name="Hauser C."/>
            <person name="Lamb M.R."/>
            <person name="Ledford H."/>
            <person name="Long J.C."/>
            <person name="Minagawa J."/>
            <person name="Page M.D."/>
            <person name="Pan J."/>
            <person name="Pootakham W."/>
            <person name="Roje S."/>
            <person name="Rose A."/>
            <person name="Stahlberg E."/>
            <person name="Terauchi A.M."/>
            <person name="Yang P."/>
            <person name="Ball S."/>
            <person name="Bowler C."/>
            <person name="Dieckmann C.L."/>
            <person name="Gladyshev V.N."/>
            <person name="Green P."/>
            <person name="Jorgensen R."/>
            <person name="Mayfield S."/>
            <person name="Mueller-Roeber B."/>
            <person name="Rajamani S."/>
            <person name="Sayre R.T."/>
            <person name="Brokstein P."/>
            <person name="Dubchak I."/>
            <person name="Goodstein D."/>
            <person name="Hornick L."/>
            <person name="Huang Y.W."/>
            <person name="Jhaveri J."/>
            <person name="Luo Y."/>
            <person name="Martinez D."/>
            <person name="Ngau W.C."/>
            <person name="Otillar B."/>
            <person name="Poliakov A."/>
            <person name="Porter A."/>
            <person name="Szajkowski L."/>
            <person name="Werner G."/>
            <person name="Zhou K."/>
            <person name="Grigoriev I.V."/>
            <person name="Rokhsar D.S."/>
            <person name="Grossman A.R."/>
        </authorList>
    </citation>
    <scope>NUCLEOTIDE SEQUENCE [LARGE SCALE GENOMIC DNA]</scope>
    <source>
        <strain evidence="3">CC-503</strain>
    </source>
</reference>
<dbReference type="GeneID" id="5720085"/>
<dbReference type="RefSeq" id="XP_001694574.1">
    <property type="nucleotide sequence ID" value="XM_001694522.2"/>
</dbReference>
<dbReference type="OrthoDB" id="2121326at2759"/>
<dbReference type="PANTHER" id="PTHR46115">
    <property type="entry name" value="THIOREDOXIN-LIKE PROTEIN 1"/>
    <property type="match status" value="1"/>
</dbReference>